<feature type="transmembrane region" description="Helical" evidence="2">
    <location>
        <begin position="188"/>
        <end position="211"/>
    </location>
</feature>
<keyword evidence="3" id="KW-0732">Signal</keyword>
<keyword evidence="2" id="KW-0812">Transmembrane</keyword>
<accession>A0A267FDI9</accession>
<evidence type="ECO:0000256" key="2">
    <source>
        <dbReference type="SAM" id="Phobius"/>
    </source>
</evidence>
<name>A0A267FDI9_9PLAT</name>
<keyword evidence="2" id="KW-0472">Membrane</keyword>
<organism evidence="4 5">
    <name type="scientific">Macrostomum lignano</name>
    <dbReference type="NCBI Taxonomy" id="282301"/>
    <lineage>
        <taxon>Eukaryota</taxon>
        <taxon>Metazoa</taxon>
        <taxon>Spiralia</taxon>
        <taxon>Lophotrochozoa</taxon>
        <taxon>Platyhelminthes</taxon>
        <taxon>Rhabditophora</taxon>
        <taxon>Macrostomorpha</taxon>
        <taxon>Macrostomida</taxon>
        <taxon>Macrostomidae</taxon>
        <taxon>Macrostomum</taxon>
    </lineage>
</organism>
<feature type="compositionally biased region" description="Polar residues" evidence="1">
    <location>
        <begin position="262"/>
        <end position="271"/>
    </location>
</feature>
<comment type="caution">
    <text evidence="4">The sequence shown here is derived from an EMBL/GenBank/DDBJ whole genome shotgun (WGS) entry which is preliminary data.</text>
</comment>
<feature type="compositionally biased region" description="Low complexity" evidence="1">
    <location>
        <begin position="293"/>
        <end position="302"/>
    </location>
</feature>
<keyword evidence="2" id="KW-1133">Transmembrane helix</keyword>
<feature type="chain" id="PRO_5013193213" description="CX domain-containing protein" evidence="3">
    <location>
        <begin position="27"/>
        <end position="302"/>
    </location>
</feature>
<dbReference type="AlphaFoldDB" id="A0A267FDI9"/>
<feature type="signal peptide" evidence="3">
    <location>
        <begin position="1"/>
        <end position="26"/>
    </location>
</feature>
<proteinExistence type="predicted"/>
<feature type="compositionally biased region" description="Low complexity" evidence="1">
    <location>
        <begin position="237"/>
        <end position="256"/>
    </location>
</feature>
<evidence type="ECO:0000313" key="4">
    <source>
        <dbReference type="EMBL" id="PAA71860.1"/>
    </source>
</evidence>
<feature type="transmembrane region" description="Helical" evidence="2">
    <location>
        <begin position="142"/>
        <end position="167"/>
    </location>
</feature>
<keyword evidence="5" id="KW-1185">Reference proteome</keyword>
<evidence type="ECO:0008006" key="6">
    <source>
        <dbReference type="Google" id="ProtNLM"/>
    </source>
</evidence>
<gene>
    <name evidence="4" type="ORF">BOX15_Mlig009658g1</name>
</gene>
<evidence type="ECO:0000313" key="5">
    <source>
        <dbReference type="Proteomes" id="UP000215902"/>
    </source>
</evidence>
<evidence type="ECO:0000256" key="1">
    <source>
        <dbReference type="SAM" id="MobiDB-lite"/>
    </source>
</evidence>
<evidence type="ECO:0000256" key="3">
    <source>
        <dbReference type="SAM" id="SignalP"/>
    </source>
</evidence>
<protein>
    <recommendedName>
        <fullName evidence="6">CX domain-containing protein</fullName>
    </recommendedName>
</protein>
<dbReference type="Proteomes" id="UP000215902">
    <property type="component" value="Unassembled WGS sequence"/>
</dbReference>
<reference evidence="4 5" key="1">
    <citation type="submission" date="2017-06" db="EMBL/GenBank/DDBJ databases">
        <title>A platform for efficient transgenesis in Macrostomum lignano, a flatworm model organism for stem cell research.</title>
        <authorList>
            <person name="Berezikov E."/>
        </authorList>
    </citation>
    <scope>NUCLEOTIDE SEQUENCE [LARGE SCALE GENOMIC DNA]</scope>
    <source>
        <strain evidence="4">DV1</strain>
        <tissue evidence="4">Whole organism</tissue>
    </source>
</reference>
<feature type="region of interest" description="Disordered" evidence="1">
    <location>
        <begin position="237"/>
        <end position="302"/>
    </location>
</feature>
<dbReference type="EMBL" id="NIVC01001132">
    <property type="protein sequence ID" value="PAA71860.1"/>
    <property type="molecule type" value="Genomic_DNA"/>
</dbReference>
<sequence>MKNRQITHLLAVITLLIVGLLTGAESRDYKGSKRGSATLVKRPKLTQVPKNLWRYMSRDGANFKYEEVTLCEMPSLYEDFLHVCPDKIDYLANVSFTDVNFRNTTKSFCCSSRYVHGACCNSSEFKEYMSYCLKRDILLIGLFWWLPNFVLLLFSIYYICGFGYLCIRCIYPYAEEKYIDKARIQFGSCCFAILMSILLLPILCISCRLIALCVNDRPDVSSDMRQCWKSLWSCNSNNSAPAPSASTTSADTNNSAPAPPAQTTSADTNNSAPAPPAQTTSADTKNSAPAPPASTTSADTNN</sequence>